<evidence type="ECO:0000256" key="4">
    <source>
        <dbReference type="ARBA" id="ARBA00022989"/>
    </source>
</evidence>
<name>A0A5M6DCV6_9BACT</name>
<keyword evidence="4 7" id="KW-1133">Transmembrane helix</keyword>
<comment type="caution">
    <text evidence="10">The sequence shown here is derived from an EMBL/GenBank/DDBJ whole genome shotgun (WGS) entry which is preliminary data.</text>
</comment>
<dbReference type="Pfam" id="PF02687">
    <property type="entry name" value="FtsX"/>
    <property type="match status" value="1"/>
</dbReference>
<dbReference type="GO" id="GO:0022857">
    <property type="term" value="F:transmembrane transporter activity"/>
    <property type="evidence" value="ECO:0007669"/>
    <property type="project" value="TreeGrafter"/>
</dbReference>
<organism evidence="10 11">
    <name type="scientific">Adhaeribacter rhizoryzae</name>
    <dbReference type="NCBI Taxonomy" id="2607907"/>
    <lineage>
        <taxon>Bacteria</taxon>
        <taxon>Pseudomonadati</taxon>
        <taxon>Bacteroidota</taxon>
        <taxon>Cytophagia</taxon>
        <taxon>Cytophagales</taxon>
        <taxon>Hymenobacteraceae</taxon>
        <taxon>Adhaeribacter</taxon>
    </lineage>
</organism>
<evidence type="ECO:0000256" key="5">
    <source>
        <dbReference type="ARBA" id="ARBA00023136"/>
    </source>
</evidence>
<keyword evidence="11" id="KW-1185">Reference proteome</keyword>
<dbReference type="PANTHER" id="PTHR30572">
    <property type="entry name" value="MEMBRANE COMPONENT OF TRANSPORTER-RELATED"/>
    <property type="match status" value="1"/>
</dbReference>
<dbReference type="EMBL" id="VWSF01000011">
    <property type="protein sequence ID" value="KAA5544230.1"/>
    <property type="molecule type" value="Genomic_DNA"/>
</dbReference>
<evidence type="ECO:0000259" key="9">
    <source>
        <dbReference type="Pfam" id="PF12704"/>
    </source>
</evidence>
<reference evidence="10 11" key="1">
    <citation type="submission" date="2019-09" db="EMBL/GenBank/DDBJ databases">
        <title>Genome sequence and assembly of Adhaeribacter sp.</title>
        <authorList>
            <person name="Chhetri G."/>
        </authorList>
    </citation>
    <scope>NUCLEOTIDE SEQUENCE [LARGE SCALE GENOMIC DNA]</scope>
    <source>
        <strain evidence="10 11">DK36</strain>
    </source>
</reference>
<evidence type="ECO:0000256" key="1">
    <source>
        <dbReference type="ARBA" id="ARBA00004651"/>
    </source>
</evidence>
<evidence type="ECO:0000256" key="7">
    <source>
        <dbReference type="SAM" id="Phobius"/>
    </source>
</evidence>
<feature type="domain" description="ABC3 transporter permease C-terminal" evidence="8">
    <location>
        <begin position="297"/>
        <end position="408"/>
    </location>
</feature>
<feature type="transmembrane region" description="Helical" evidence="7">
    <location>
        <begin position="21"/>
        <end position="46"/>
    </location>
</feature>
<comment type="subcellular location">
    <subcellularLocation>
        <location evidence="1">Cell membrane</location>
        <topology evidence="1">Multi-pass membrane protein</topology>
    </subcellularLocation>
</comment>
<gene>
    <name evidence="10" type="ORF">F0145_15090</name>
</gene>
<dbReference type="Proteomes" id="UP000323426">
    <property type="component" value="Unassembled WGS sequence"/>
</dbReference>
<dbReference type="InterPro" id="IPR003838">
    <property type="entry name" value="ABC3_permease_C"/>
</dbReference>
<evidence type="ECO:0000259" key="8">
    <source>
        <dbReference type="Pfam" id="PF02687"/>
    </source>
</evidence>
<evidence type="ECO:0000313" key="11">
    <source>
        <dbReference type="Proteomes" id="UP000323426"/>
    </source>
</evidence>
<dbReference type="GO" id="GO:0005886">
    <property type="term" value="C:plasma membrane"/>
    <property type="evidence" value="ECO:0007669"/>
    <property type="project" value="UniProtKB-SubCell"/>
</dbReference>
<sequence>MIYLRLIFESFRFAWQALKANLLRTILSLLGVTIGIFAIISVFTIVDSLERNIRSSVNFLGNNVIYIQKFPWAFGGDYPWWKYFKRPSTNIREFRLLDRKIENDEGVAIFWGRGGNTLKFGNNSMSDVNLQGVSYQFNRVSDVPVGQGRYFTVADVDAGRNVIIVGYQVAKNLFRDLDPLGKTLKIRGLKFTIIGVMEKQGDSFLGMPTNDKNAFVPYGAFNKLFSIGQQGLEPVIAIKGCETDIGLQELEYEIRGVMRNIRGLKPRDDDNFALNRPELVANQISSMFQVIGLAGWVIGGFSILVGGFGIANIMFVSVKERTNIIGIQKSLGAKNYFVLFQFLFESVFLSLIGGGIGILLVFLLTLIPQDAMEILLSMGNIALGLGVSVVIGVLSGIIPAVLASNLDPVIAIRSK</sequence>
<feature type="domain" description="MacB-like periplasmic core" evidence="9">
    <location>
        <begin position="25"/>
        <end position="225"/>
    </location>
</feature>
<keyword evidence="3 7" id="KW-0812">Transmembrane</keyword>
<dbReference type="Pfam" id="PF12704">
    <property type="entry name" value="MacB_PCD"/>
    <property type="match status" value="1"/>
</dbReference>
<protein>
    <submittedName>
        <fullName evidence="10">FtsX-like permease family protein</fullName>
    </submittedName>
</protein>
<evidence type="ECO:0000256" key="2">
    <source>
        <dbReference type="ARBA" id="ARBA00022475"/>
    </source>
</evidence>
<evidence type="ECO:0000256" key="3">
    <source>
        <dbReference type="ARBA" id="ARBA00022692"/>
    </source>
</evidence>
<comment type="similarity">
    <text evidence="6">Belongs to the ABC-4 integral membrane protein family.</text>
</comment>
<evidence type="ECO:0000256" key="6">
    <source>
        <dbReference type="ARBA" id="ARBA00038076"/>
    </source>
</evidence>
<dbReference type="PANTHER" id="PTHR30572:SF4">
    <property type="entry name" value="ABC TRANSPORTER PERMEASE YTRF"/>
    <property type="match status" value="1"/>
</dbReference>
<keyword evidence="5 7" id="KW-0472">Membrane</keyword>
<dbReference type="InterPro" id="IPR050250">
    <property type="entry name" value="Macrolide_Exporter_MacB"/>
</dbReference>
<feature type="transmembrane region" description="Helical" evidence="7">
    <location>
        <begin position="381"/>
        <end position="406"/>
    </location>
</feature>
<dbReference type="InterPro" id="IPR025857">
    <property type="entry name" value="MacB_PCD"/>
</dbReference>
<evidence type="ECO:0000313" key="10">
    <source>
        <dbReference type="EMBL" id="KAA5544230.1"/>
    </source>
</evidence>
<dbReference type="AlphaFoldDB" id="A0A5M6DCV6"/>
<feature type="transmembrane region" description="Helical" evidence="7">
    <location>
        <begin position="293"/>
        <end position="315"/>
    </location>
</feature>
<dbReference type="RefSeq" id="WP_150089357.1">
    <property type="nucleotide sequence ID" value="NZ_VWSF01000011.1"/>
</dbReference>
<feature type="transmembrane region" description="Helical" evidence="7">
    <location>
        <begin position="336"/>
        <end position="369"/>
    </location>
</feature>
<proteinExistence type="inferred from homology"/>
<accession>A0A5M6DCV6</accession>
<keyword evidence="2" id="KW-1003">Cell membrane</keyword>